<proteinExistence type="predicted"/>
<evidence type="ECO:0008006" key="3">
    <source>
        <dbReference type="Google" id="ProtNLM"/>
    </source>
</evidence>
<keyword evidence="2" id="KW-1185">Reference proteome</keyword>
<name>A0ABS1KMH8_9BACT</name>
<dbReference type="RefSeq" id="WP_202007992.1">
    <property type="nucleotide sequence ID" value="NZ_JAERRB010000001.1"/>
</dbReference>
<protein>
    <recommendedName>
        <fullName evidence="3">DUF1579 domain-containing protein</fullName>
    </recommendedName>
</protein>
<gene>
    <name evidence="1" type="ORF">JI741_05535</name>
</gene>
<dbReference type="Proteomes" id="UP000613030">
    <property type="component" value="Unassembled WGS sequence"/>
</dbReference>
<reference evidence="1 2" key="1">
    <citation type="submission" date="2021-01" db="EMBL/GenBank/DDBJ databases">
        <title>Chryseolinea sp. Jin1 Genome sequencing and assembly.</title>
        <authorList>
            <person name="Kim I."/>
        </authorList>
    </citation>
    <scope>NUCLEOTIDE SEQUENCE [LARGE SCALE GENOMIC DNA]</scope>
    <source>
        <strain evidence="1 2">Jin1</strain>
    </source>
</reference>
<evidence type="ECO:0000313" key="1">
    <source>
        <dbReference type="EMBL" id="MBL0740669.1"/>
    </source>
</evidence>
<accession>A0ABS1KMH8</accession>
<dbReference type="EMBL" id="JAERRB010000001">
    <property type="protein sequence ID" value="MBL0740669.1"/>
    <property type="molecule type" value="Genomic_DNA"/>
</dbReference>
<comment type="caution">
    <text evidence="1">The sequence shown here is derived from an EMBL/GenBank/DDBJ whole genome shotgun (WGS) entry which is preliminary data.</text>
</comment>
<evidence type="ECO:0000313" key="2">
    <source>
        <dbReference type="Proteomes" id="UP000613030"/>
    </source>
</evidence>
<sequence>MKKSMYVLFVFALSIHQLFGQGPDHSQRCKEEMKKLSFLVGDWKGEATHRGPKGSITVMQQEHIEWKLQEMVMVVEGTGREKNATTGKEEVTFQAMATLNFDPIEQQFKWKSFVKEGYSTNAYFKILETNTFEWGFDIPTGGKTKFTIILDPTKNTWHETGEYSKDGTQWMKFIELNLVKQTG</sequence>
<organism evidence="1 2">
    <name type="scientific">Chryseolinea lacunae</name>
    <dbReference type="NCBI Taxonomy" id="2801331"/>
    <lineage>
        <taxon>Bacteria</taxon>
        <taxon>Pseudomonadati</taxon>
        <taxon>Bacteroidota</taxon>
        <taxon>Cytophagia</taxon>
        <taxon>Cytophagales</taxon>
        <taxon>Fulvivirgaceae</taxon>
        <taxon>Chryseolinea</taxon>
    </lineage>
</organism>